<dbReference type="EMBL" id="AJLR01000044">
    <property type="protein sequence ID" value="EKN67976.1"/>
    <property type="molecule type" value="Genomic_DNA"/>
</dbReference>
<dbReference type="STRING" id="1131731.BAZO_07174"/>
<dbReference type="Proteomes" id="UP000006315">
    <property type="component" value="Unassembled WGS sequence"/>
</dbReference>
<comment type="caution">
    <text evidence="1">The sequence shown here is derived from an EMBL/GenBank/DDBJ whole genome shotgun (WGS) entry which is preliminary data.</text>
</comment>
<protein>
    <submittedName>
        <fullName evidence="1">Uncharacterized protein</fullName>
    </submittedName>
</protein>
<keyword evidence="2" id="KW-1185">Reference proteome</keyword>
<organism evidence="1 2">
    <name type="scientific">Schinkia azotoformans LMG 9581</name>
    <dbReference type="NCBI Taxonomy" id="1131731"/>
    <lineage>
        <taxon>Bacteria</taxon>
        <taxon>Bacillati</taxon>
        <taxon>Bacillota</taxon>
        <taxon>Bacilli</taxon>
        <taxon>Bacillales</taxon>
        <taxon>Bacillaceae</taxon>
        <taxon>Calidifontibacillus/Schinkia group</taxon>
        <taxon>Schinkia</taxon>
    </lineage>
</organism>
<sequence>MGGMTFYIQKKFGSYGDALAAVGLARLLSILFHRHDIQIEEQPGYFRCLLPEEIDYEQMDIEELKRNPVFRYVQFTENEEGAPVQAFKYYRDQELYKAERGRKKSNVNLSDNAEEAPLPPDPIYLLMQSLRVLQALGTSNKLYKDIQAAPIKDLKQTIIGRLNIYSSLEQEAIDKEAFKPSVSAVQAYNPIIGKGVNKAKAQSISVGSIPAKFVDWFEEWLRFIGSNLVLNAYPIWDDLKFLTLVPNNVTVAGLLILHDSFLKQRDYTSCKNDIFVIFNTVKFLVENSERFINATTEDDFLLSIMDITPKTIISGLSGAYFKSLGSGRVLINNSFISFPDWFPINNEKDADLWINVIQDHKNVLGKLDETKSEEMQLLNTYRDFLSTSDWKKYFEYTSSYAGLYLNQKERKKYFAQHNFEIFKGVCQRVGQIYKEIISNKGFQEIAKAMREATVNEQYRKTQGKQQFEIQYGLFQEIKRKAKFEDQVISVINDFISEYNRETARKMEQKGENYKGRLLVSLDAFNDFISLFDQFPKKHETIALMLVAAASCYDGKPKKVEGGTGE</sequence>
<dbReference type="GeneID" id="89470339"/>
<dbReference type="RefSeq" id="WP_003330673.1">
    <property type="nucleotide sequence ID" value="NZ_AJLR01000044.1"/>
</dbReference>
<evidence type="ECO:0000313" key="1">
    <source>
        <dbReference type="EMBL" id="EKN67976.1"/>
    </source>
</evidence>
<gene>
    <name evidence="1" type="ORF">BAZO_07174</name>
</gene>
<reference evidence="1 2" key="1">
    <citation type="journal article" date="2012" name="Front. Microbiol.">
        <title>Redundancy and modularity in membrane-associated dissimilatory nitrate reduction in Bacillus.</title>
        <authorList>
            <person name="Heylen K."/>
            <person name="Keltjens J."/>
        </authorList>
    </citation>
    <scope>NUCLEOTIDE SEQUENCE [LARGE SCALE GENOMIC DNA]</scope>
    <source>
        <strain evidence="1 2">LMG 9581</strain>
    </source>
</reference>
<dbReference type="AlphaFoldDB" id="K6E433"/>
<dbReference type="PATRIC" id="fig|1131731.3.peg.1501"/>
<accession>K6E433</accession>
<evidence type="ECO:0000313" key="2">
    <source>
        <dbReference type="Proteomes" id="UP000006315"/>
    </source>
</evidence>
<proteinExistence type="predicted"/>
<name>K6E433_SCHAZ</name>